<dbReference type="InterPro" id="IPR052945">
    <property type="entry name" value="Mitotic_Regulator"/>
</dbReference>
<gene>
    <name evidence="1" type="ORF">VPR01S_02_03220</name>
</gene>
<organism evidence="1 2">
    <name type="scientific">Vibrio proteolyticus NBRC 13287</name>
    <dbReference type="NCBI Taxonomy" id="1219065"/>
    <lineage>
        <taxon>Bacteria</taxon>
        <taxon>Pseudomonadati</taxon>
        <taxon>Pseudomonadota</taxon>
        <taxon>Gammaproteobacteria</taxon>
        <taxon>Vibrionales</taxon>
        <taxon>Vibrionaceae</taxon>
        <taxon>Vibrio</taxon>
    </lineage>
</organism>
<accession>U2ZED4</accession>
<comment type="caution">
    <text evidence="1">The sequence shown here is derived from an EMBL/GenBank/DDBJ whole genome shotgun (WGS) entry which is preliminary data.</text>
</comment>
<dbReference type="Gene3D" id="1.25.40.10">
    <property type="entry name" value="Tetratricopeptide repeat domain"/>
    <property type="match status" value="2"/>
</dbReference>
<evidence type="ECO:0000313" key="1">
    <source>
        <dbReference type="EMBL" id="GAD66071.1"/>
    </source>
</evidence>
<name>U2ZED4_VIBPR</name>
<dbReference type="Pfam" id="PF08238">
    <property type="entry name" value="Sel1"/>
    <property type="match status" value="7"/>
</dbReference>
<dbReference type="InterPro" id="IPR006597">
    <property type="entry name" value="Sel1-like"/>
</dbReference>
<dbReference type="eggNOG" id="COG0790">
    <property type="taxonomic scope" value="Bacteria"/>
</dbReference>
<dbReference type="SUPFAM" id="SSF81901">
    <property type="entry name" value="HCP-like"/>
    <property type="match status" value="1"/>
</dbReference>
<dbReference type="EMBL" id="BATJ01000002">
    <property type="protein sequence ID" value="GAD66071.1"/>
    <property type="molecule type" value="Genomic_DNA"/>
</dbReference>
<dbReference type="PANTHER" id="PTHR43628:SF1">
    <property type="entry name" value="CHITIN SYNTHASE REGULATORY FACTOR 2-RELATED"/>
    <property type="match status" value="1"/>
</dbReference>
<dbReference type="Proteomes" id="UP000016570">
    <property type="component" value="Unassembled WGS sequence"/>
</dbReference>
<evidence type="ECO:0000313" key="2">
    <source>
        <dbReference type="Proteomes" id="UP000016570"/>
    </source>
</evidence>
<sequence length="322" mass="36227">MGFSTSALAYDISLESYDPDELQVLQAAEKSDNPVQLMEAASVLLYESMLQENVDQGLVYLKKAAQKGSHEAESELADYYYYQQEDYAEALKWYHQAEKGQDAYVLYSLGVMYFDGEGTQVDLKKANEYYLAAAKLGYSDAMYELAFSYNDGKGVEKDFVQAAHWFKQAADLGDASAMYNLGIAYLNGEGVEKSCPTAMKLFNQAIDADEHVLSYATLGNLYYYPEYKRPCGFKTTDYKKSFSYFSEAAMWGDEYSQYMVGYSYRNGHGVYSDFVKALAWLSIAADNGYAKSAEAVKEVKRHMSRADIEKAGELQASLEEEI</sequence>
<dbReference type="SMART" id="SM00671">
    <property type="entry name" value="SEL1"/>
    <property type="match status" value="7"/>
</dbReference>
<reference evidence="1 2" key="1">
    <citation type="submission" date="2013-09" db="EMBL/GenBank/DDBJ databases">
        <title>Whole genome shotgun sequence of Vibrio proteolyticus NBRC 13287.</title>
        <authorList>
            <person name="Isaki S."/>
            <person name="Hosoyama A."/>
            <person name="Numata M."/>
            <person name="Hashimoto M."/>
            <person name="Hosoyama Y."/>
            <person name="Tsuchikane K."/>
            <person name="Noguchi M."/>
            <person name="Hirakata S."/>
            <person name="Ichikawa N."/>
            <person name="Ohji S."/>
            <person name="Yamazoe A."/>
            <person name="Fujita N."/>
        </authorList>
    </citation>
    <scope>NUCLEOTIDE SEQUENCE [LARGE SCALE GENOMIC DNA]</scope>
    <source>
        <strain evidence="1 2">NBRC 13287</strain>
    </source>
</reference>
<evidence type="ECO:0008006" key="3">
    <source>
        <dbReference type="Google" id="ProtNLM"/>
    </source>
</evidence>
<dbReference type="AlphaFoldDB" id="U2ZED4"/>
<protein>
    <recommendedName>
        <fullName evidence="3">Beta-lactamase</fullName>
    </recommendedName>
</protein>
<dbReference type="InterPro" id="IPR011990">
    <property type="entry name" value="TPR-like_helical_dom_sf"/>
</dbReference>
<proteinExistence type="predicted"/>
<dbReference type="STRING" id="1219065.VPR01S_02_03220"/>
<dbReference type="PANTHER" id="PTHR43628">
    <property type="entry name" value="ACTIVATOR OF C KINASE PROTEIN 1-RELATED"/>
    <property type="match status" value="1"/>
</dbReference>
<keyword evidence="2" id="KW-1185">Reference proteome</keyword>